<dbReference type="AlphaFoldDB" id="A0AAW8FKR2"/>
<sequence>MRSGAHDEQGPVFIHAEECAGPTAGQGLPFADAHRTVRRYRTLAQCSLQMEV</sequence>
<reference evidence="1" key="1">
    <citation type="submission" date="2023-07" db="EMBL/GenBank/DDBJ databases">
        <title>Comparative genomics of wheat-associated soil bacteria to identify genetic determinants of phenazine resistance.</title>
        <authorList>
            <person name="Mouncey N."/>
        </authorList>
    </citation>
    <scope>NUCLEOTIDE SEQUENCE</scope>
    <source>
        <strain evidence="1">V4I22</strain>
    </source>
</reference>
<evidence type="ECO:0000313" key="1">
    <source>
        <dbReference type="EMBL" id="MDQ0910498.1"/>
    </source>
</evidence>
<dbReference type="InterPro" id="IPR009593">
    <property type="entry name" value="DUF1203"/>
</dbReference>
<dbReference type="Pfam" id="PF06718">
    <property type="entry name" value="DUF1203"/>
    <property type="match status" value="1"/>
</dbReference>
<proteinExistence type="predicted"/>
<comment type="caution">
    <text evidence="1">The sequence shown here is derived from an EMBL/GenBank/DDBJ whole genome shotgun (WGS) entry which is preliminary data.</text>
</comment>
<dbReference type="EMBL" id="JAUSZV010000005">
    <property type="protein sequence ID" value="MDQ0910498.1"/>
    <property type="molecule type" value="Genomic_DNA"/>
</dbReference>
<accession>A0AAW8FKR2</accession>
<protein>
    <submittedName>
        <fullName evidence="1">Uncharacterized protein</fullName>
    </submittedName>
</protein>
<gene>
    <name evidence="1" type="ORF">QFZ22_006483</name>
</gene>
<name>A0AAW8FKR2_9ACTN</name>
<dbReference type="Proteomes" id="UP001234216">
    <property type="component" value="Unassembled WGS sequence"/>
</dbReference>
<organism evidence="1 2">
    <name type="scientific">Streptomyces canus</name>
    <dbReference type="NCBI Taxonomy" id="58343"/>
    <lineage>
        <taxon>Bacteria</taxon>
        <taxon>Bacillati</taxon>
        <taxon>Actinomycetota</taxon>
        <taxon>Actinomycetes</taxon>
        <taxon>Kitasatosporales</taxon>
        <taxon>Streptomycetaceae</taxon>
        <taxon>Streptomyces</taxon>
        <taxon>Streptomyces aurantiacus group</taxon>
    </lineage>
</organism>
<evidence type="ECO:0000313" key="2">
    <source>
        <dbReference type="Proteomes" id="UP001234216"/>
    </source>
</evidence>